<comment type="caution">
    <text evidence="14">The sequence shown here is derived from an EMBL/GenBank/DDBJ whole genome shotgun (WGS) entry which is preliminary data.</text>
</comment>
<evidence type="ECO:0000256" key="9">
    <source>
        <dbReference type="ARBA" id="ARBA00029829"/>
    </source>
</evidence>
<keyword evidence="8" id="KW-0804">Transcription</keyword>
<dbReference type="Proteomes" id="UP001501371">
    <property type="component" value="Unassembled WGS sequence"/>
</dbReference>
<dbReference type="InterPro" id="IPR018764">
    <property type="entry name" value="RskA_C"/>
</dbReference>
<comment type="subcellular location">
    <subcellularLocation>
        <location evidence="2">Cell membrane</location>
    </subcellularLocation>
    <subcellularLocation>
        <location evidence="1">Membrane</location>
        <topology evidence="1">Single-pass membrane protein</topology>
    </subcellularLocation>
</comment>
<keyword evidence="5" id="KW-1133">Transmembrane helix</keyword>
<feature type="domain" description="Anti-sigma K factor RskA C-terminal" evidence="12">
    <location>
        <begin position="106"/>
        <end position="243"/>
    </location>
</feature>
<evidence type="ECO:0000256" key="8">
    <source>
        <dbReference type="ARBA" id="ARBA00023163"/>
    </source>
</evidence>
<dbReference type="Pfam" id="PF13490">
    <property type="entry name" value="zf-HC2"/>
    <property type="match status" value="1"/>
</dbReference>
<dbReference type="InterPro" id="IPR027383">
    <property type="entry name" value="Znf_put"/>
</dbReference>
<keyword evidence="6" id="KW-0805">Transcription regulation</keyword>
<evidence type="ECO:0000313" key="15">
    <source>
        <dbReference type="Proteomes" id="UP001501371"/>
    </source>
</evidence>
<accession>A0ABN1UXS2</accession>
<dbReference type="Pfam" id="PF10099">
    <property type="entry name" value="RskA_C"/>
    <property type="match status" value="1"/>
</dbReference>
<evidence type="ECO:0000256" key="1">
    <source>
        <dbReference type="ARBA" id="ARBA00004167"/>
    </source>
</evidence>
<protein>
    <recommendedName>
        <fullName evidence="10">Regulator of SigK</fullName>
    </recommendedName>
    <alternativeName>
        <fullName evidence="9">Sigma-K anti-sigma factor RskA</fullName>
    </alternativeName>
</protein>
<sequence>MTAADLHTLTGAYVLHALEPGERAAFEGHLDACPPCAQEVRELAATAARLGSAAAVSPPPALKEQVLRRIATERQDPPRGRARSRPSGGGGARGRAMSRFALAACLAAAAAFGGVAAWQQRAAQDARGRAEAAEQRSQAVVAVLAAPDAKLATARLPSGANSTVVVSRGQDKAVFLTSGLPKAPRGMVYQLWYDDGGTMRGAGLMDPTAESDAVLLAGPVGAASGMGLTVEPAGGSAHPTSDPLVLLSFPAT</sequence>
<keyword evidence="4" id="KW-0812">Transmembrane</keyword>
<evidence type="ECO:0000256" key="6">
    <source>
        <dbReference type="ARBA" id="ARBA00023015"/>
    </source>
</evidence>
<dbReference type="PANTHER" id="PTHR37461:SF1">
    <property type="entry name" value="ANTI-SIGMA-K FACTOR RSKA"/>
    <property type="match status" value="1"/>
</dbReference>
<evidence type="ECO:0000259" key="13">
    <source>
        <dbReference type="Pfam" id="PF13490"/>
    </source>
</evidence>
<dbReference type="Gene3D" id="1.10.10.1320">
    <property type="entry name" value="Anti-sigma factor, zinc-finger domain"/>
    <property type="match status" value="1"/>
</dbReference>
<evidence type="ECO:0000313" key="14">
    <source>
        <dbReference type="EMBL" id="GAA1179748.1"/>
    </source>
</evidence>
<evidence type="ECO:0000256" key="7">
    <source>
        <dbReference type="ARBA" id="ARBA00023136"/>
    </source>
</evidence>
<dbReference type="InterPro" id="IPR041916">
    <property type="entry name" value="Anti_sigma_zinc_sf"/>
</dbReference>
<name>A0ABN1UXS2_9ACTN</name>
<evidence type="ECO:0000256" key="2">
    <source>
        <dbReference type="ARBA" id="ARBA00004236"/>
    </source>
</evidence>
<evidence type="ECO:0000256" key="11">
    <source>
        <dbReference type="SAM" id="MobiDB-lite"/>
    </source>
</evidence>
<proteinExistence type="predicted"/>
<feature type="region of interest" description="Disordered" evidence="11">
    <location>
        <begin position="71"/>
        <end position="93"/>
    </location>
</feature>
<evidence type="ECO:0000259" key="12">
    <source>
        <dbReference type="Pfam" id="PF10099"/>
    </source>
</evidence>
<dbReference type="PANTHER" id="PTHR37461">
    <property type="entry name" value="ANTI-SIGMA-K FACTOR RSKA"/>
    <property type="match status" value="1"/>
</dbReference>
<evidence type="ECO:0000256" key="3">
    <source>
        <dbReference type="ARBA" id="ARBA00022475"/>
    </source>
</evidence>
<keyword evidence="3" id="KW-1003">Cell membrane</keyword>
<organism evidence="14 15">
    <name type="scientific">Streptomyces hebeiensis</name>
    <dbReference type="NCBI Taxonomy" id="229486"/>
    <lineage>
        <taxon>Bacteria</taxon>
        <taxon>Bacillati</taxon>
        <taxon>Actinomycetota</taxon>
        <taxon>Actinomycetes</taxon>
        <taxon>Kitasatosporales</taxon>
        <taxon>Streptomycetaceae</taxon>
        <taxon>Streptomyces</taxon>
    </lineage>
</organism>
<evidence type="ECO:0000256" key="4">
    <source>
        <dbReference type="ARBA" id="ARBA00022692"/>
    </source>
</evidence>
<dbReference type="InterPro" id="IPR051474">
    <property type="entry name" value="Anti-sigma-K/W_factor"/>
</dbReference>
<gene>
    <name evidence="14" type="ORF">GCM10009654_41220</name>
</gene>
<dbReference type="EMBL" id="BAAAKV010000037">
    <property type="protein sequence ID" value="GAA1179748.1"/>
    <property type="molecule type" value="Genomic_DNA"/>
</dbReference>
<reference evidence="14 15" key="1">
    <citation type="journal article" date="2019" name="Int. J. Syst. Evol. Microbiol.">
        <title>The Global Catalogue of Microorganisms (GCM) 10K type strain sequencing project: providing services to taxonomists for standard genome sequencing and annotation.</title>
        <authorList>
            <consortium name="The Broad Institute Genomics Platform"/>
            <consortium name="The Broad Institute Genome Sequencing Center for Infectious Disease"/>
            <person name="Wu L."/>
            <person name="Ma J."/>
        </authorList>
    </citation>
    <scope>NUCLEOTIDE SEQUENCE [LARGE SCALE GENOMIC DNA]</scope>
    <source>
        <strain evidence="14 15">JCM 12696</strain>
    </source>
</reference>
<evidence type="ECO:0000256" key="5">
    <source>
        <dbReference type="ARBA" id="ARBA00022989"/>
    </source>
</evidence>
<keyword evidence="7" id="KW-0472">Membrane</keyword>
<dbReference type="RefSeq" id="WP_344278668.1">
    <property type="nucleotide sequence ID" value="NZ_BAAAKV010000037.1"/>
</dbReference>
<feature type="domain" description="Putative zinc-finger" evidence="13">
    <location>
        <begin position="9"/>
        <end position="37"/>
    </location>
</feature>
<evidence type="ECO:0000256" key="10">
    <source>
        <dbReference type="ARBA" id="ARBA00030803"/>
    </source>
</evidence>
<keyword evidence="15" id="KW-1185">Reference proteome</keyword>